<evidence type="ECO:0000256" key="8">
    <source>
        <dbReference type="ARBA" id="ARBA00022833"/>
    </source>
</evidence>
<keyword evidence="5" id="KW-0479">Metal-binding</keyword>
<evidence type="ECO:0000256" key="10">
    <source>
        <dbReference type="SAM" id="MobiDB-lite"/>
    </source>
</evidence>
<dbReference type="InterPro" id="IPR013083">
    <property type="entry name" value="Znf_RING/FYVE/PHD"/>
</dbReference>
<evidence type="ECO:0000256" key="5">
    <source>
        <dbReference type="ARBA" id="ARBA00022723"/>
    </source>
</evidence>
<dbReference type="FunFam" id="3.30.40.10:FF:000309">
    <property type="entry name" value="E3 ubiquitin-protein ligase MBR2"/>
    <property type="match status" value="1"/>
</dbReference>
<dbReference type="InterPro" id="IPR001841">
    <property type="entry name" value="Znf_RING"/>
</dbReference>
<keyword evidence="13" id="KW-1185">Reference proteome</keyword>
<dbReference type="GO" id="GO:0061630">
    <property type="term" value="F:ubiquitin protein ligase activity"/>
    <property type="evidence" value="ECO:0007669"/>
    <property type="project" value="UniProtKB-EC"/>
</dbReference>
<dbReference type="SUPFAM" id="SSF57850">
    <property type="entry name" value="RING/U-box"/>
    <property type="match status" value="1"/>
</dbReference>
<feature type="compositionally biased region" description="Low complexity" evidence="10">
    <location>
        <begin position="466"/>
        <end position="484"/>
    </location>
</feature>
<organism evidence="12 13">
    <name type="scientific">Carnegiea gigantea</name>
    <dbReference type="NCBI Taxonomy" id="171969"/>
    <lineage>
        <taxon>Eukaryota</taxon>
        <taxon>Viridiplantae</taxon>
        <taxon>Streptophyta</taxon>
        <taxon>Embryophyta</taxon>
        <taxon>Tracheophyta</taxon>
        <taxon>Spermatophyta</taxon>
        <taxon>Magnoliopsida</taxon>
        <taxon>eudicotyledons</taxon>
        <taxon>Gunneridae</taxon>
        <taxon>Pentapetalae</taxon>
        <taxon>Caryophyllales</taxon>
        <taxon>Cactineae</taxon>
        <taxon>Cactaceae</taxon>
        <taxon>Cactoideae</taxon>
        <taxon>Echinocereeae</taxon>
        <taxon>Carnegiea</taxon>
    </lineage>
</organism>
<evidence type="ECO:0000313" key="13">
    <source>
        <dbReference type="Proteomes" id="UP001153076"/>
    </source>
</evidence>
<dbReference type="GO" id="GO:0043161">
    <property type="term" value="P:proteasome-mediated ubiquitin-dependent protein catabolic process"/>
    <property type="evidence" value="ECO:0007669"/>
    <property type="project" value="UniProtKB-ARBA"/>
</dbReference>
<feature type="domain" description="RING-type" evidence="11">
    <location>
        <begin position="680"/>
        <end position="721"/>
    </location>
</feature>
<keyword evidence="7" id="KW-0833">Ubl conjugation pathway</keyword>
<evidence type="ECO:0000256" key="7">
    <source>
        <dbReference type="ARBA" id="ARBA00022786"/>
    </source>
</evidence>
<gene>
    <name evidence="12" type="ORF">Cgig2_018514</name>
</gene>
<sequence length="727" mass="78539">MQGQRSAIGSLPDSINFDYGSSSSNVGIDQQICWNNLRNPAESRLSDYRISASASDTFMGSVSEEGQNLRRWNIGESSSSNLQNLAGHDEWMTQSGRSSSMNASAGAGFRLEDQRHEPTNLGSQAGVNLNLGSNQILNGSAFVRSSNSSAISQSHDLNEGHFHQVGDDVDCPNTSKSVGFESKFISSGSSSSDPFASSSGSGGYLVEEDDARPGCSLDGRRLSCKRKTLEGNGGQASNSGSSFPREEGSMWHAVPPHYDTSSNTNVPVQLESSAIFSPSEQVNARLGLGIDGGASADNLRVLNVRGGADSSHRNYRLRMNSSLQPDSVSNNSYLPFLTSGPGHPDTPAVHHPLRFAHPPIDLMSPIPPENSIPLSQSVILRVPTLRRNIQALRWNGAPNLRPGSSSNSVAPGERDTTLPEDLNPRSMPRNIAEHPMFVPPVEARSSPQNPTNWSLGGGNVGLSNIASSSRAGSGSGTHTSPGSSWASHHRNSPSQYSRRLSEYVRRSLLSGPEIAGQSSNNSQHRSGPAFSQEGILATGSGNQGHAQSYSRSALWVDRQADGVVGVPYSLRALAAAAEGRTRLVSEIRNVLDIMRRGEGLRFEDVMVFDPSVFFGMADIHDQHRDMRLDVDNMSYEELLALEERIGNVCTGLTEETILSRMNQQKYIHTMRDDQAEPEPCCICQEEYNDGEDLGTLDCGHDFHTDCIKQWLAQKNLCPICKTTALAT</sequence>
<dbReference type="EC" id="2.3.2.27" evidence="3"/>
<dbReference type="Proteomes" id="UP001153076">
    <property type="component" value="Unassembled WGS sequence"/>
</dbReference>
<evidence type="ECO:0000259" key="11">
    <source>
        <dbReference type="PROSITE" id="PS50089"/>
    </source>
</evidence>
<reference evidence="12" key="1">
    <citation type="submission" date="2022-04" db="EMBL/GenBank/DDBJ databases">
        <title>Carnegiea gigantea Genome sequencing and assembly v2.</title>
        <authorList>
            <person name="Copetti D."/>
            <person name="Sanderson M.J."/>
            <person name="Burquez A."/>
            <person name="Wojciechowski M.F."/>
        </authorList>
    </citation>
    <scope>NUCLEOTIDE SEQUENCE</scope>
    <source>
        <strain evidence="12">SGP5-SGP5p</strain>
        <tissue evidence="12">Aerial part</tissue>
    </source>
</reference>
<name>A0A9Q1QLI0_9CARY</name>
<accession>A0A9Q1QLI0</accession>
<dbReference type="EMBL" id="JAKOGI010000065">
    <property type="protein sequence ID" value="KAJ8445981.1"/>
    <property type="molecule type" value="Genomic_DNA"/>
</dbReference>
<dbReference type="Gene3D" id="3.30.40.10">
    <property type="entry name" value="Zinc/RING finger domain, C3HC4 (zinc finger)"/>
    <property type="match status" value="1"/>
</dbReference>
<dbReference type="GO" id="GO:0010228">
    <property type="term" value="P:vegetative to reproductive phase transition of meristem"/>
    <property type="evidence" value="ECO:0007669"/>
    <property type="project" value="UniProtKB-ARBA"/>
</dbReference>
<keyword evidence="8" id="KW-0862">Zinc</keyword>
<dbReference type="AlphaFoldDB" id="A0A9Q1QLI0"/>
<comment type="catalytic activity">
    <reaction evidence="1">
        <text>S-ubiquitinyl-[E2 ubiquitin-conjugating enzyme]-L-cysteine + [acceptor protein]-L-lysine = [E2 ubiquitin-conjugating enzyme]-L-cysteine + N(6)-ubiquitinyl-[acceptor protein]-L-lysine.</text>
        <dbReference type="EC" id="2.3.2.27"/>
    </reaction>
</comment>
<dbReference type="SMART" id="SM00184">
    <property type="entry name" value="RING"/>
    <property type="match status" value="1"/>
</dbReference>
<dbReference type="OrthoDB" id="8062037at2759"/>
<evidence type="ECO:0000256" key="3">
    <source>
        <dbReference type="ARBA" id="ARBA00012483"/>
    </source>
</evidence>
<feature type="compositionally biased region" description="Polar residues" evidence="10">
    <location>
        <begin position="516"/>
        <end position="525"/>
    </location>
</feature>
<comment type="caution">
    <text evidence="12">The sequence shown here is derived from an EMBL/GenBank/DDBJ whole genome shotgun (WGS) entry which is preliminary data.</text>
</comment>
<feature type="region of interest" description="Disordered" evidence="10">
    <location>
        <begin position="512"/>
        <end position="544"/>
    </location>
</feature>
<evidence type="ECO:0000256" key="4">
    <source>
        <dbReference type="ARBA" id="ARBA00022679"/>
    </source>
</evidence>
<feature type="compositionally biased region" description="Low complexity" evidence="10">
    <location>
        <begin position="185"/>
        <end position="199"/>
    </location>
</feature>
<feature type="region of interest" description="Disordered" evidence="10">
    <location>
        <begin position="185"/>
        <end position="212"/>
    </location>
</feature>
<evidence type="ECO:0000256" key="1">
    <source>
        <dbReference type="ARBA" id="ARBA00000900"/>
    </source>
</evidence>
<dbReference type="Pfam" id="PF13639">
    <property type="entry name" value="zf-RING_2"/>
    <property type="match status" value="1"/>
</dbReference>
<keyword evidence="6 9" id="KW-0863">Zinc-finger</keyword>
<evidence type="ECO:0000256" key="9">
    <source>
        <dbReference type="PROSITE-ProRule" id="PRU00175"/>
    </source>
</evidence>
<dbReference type="PANTHER" id="PTHR22937">
    <property type="entry name" value="E3 UBIQUITIN-PROTEIN LIGASE RNF165"/>
    <property type="match status" value="1"/>
</dbReference>
<evidence type="ECO:0000256" key="6">
    <source>
        <dbReference type="ARBA" id="ARBA00022771"/>
    </source>
</evidence>
<evidence type="ECO:0000313" key="12">
    <source>
        <dbReference type="EMBL" id="KAJ8445981.1"/>
    </source>
</evidence>
<evidence type="ECO:0000256" key="2">
    <source>
        <dbReference type="ARBA" id="ARBA00004906"/>
    </source>
</evidence>
<dbReference type="InterPro" id="IPR045191">
    <property type="entry name" value="MBR1/2-like"/>
</dbReference>
<protein>
    <recommendedName>
        <fullName evidence="3">RING-type E3 ubiquitin transferase</fullName>
        <ecNumber evidence="3">2.3.2.27</ecNumber>
    </recommendedName>
</protein>
<feature type="region of interest" description="Disordered" evidence="10">
    <location>
        <begin position="226"/>
        <end position="248"/>
    </location>
</feature>
<proteinExistence type="predicted"/>
<feature type="compositionally biased region" description="Polar residues" evidence="10">
    <location>
        <begin position="445"/>
        <end position="454"/>
    </location>
</feature>
<dbReference type="PANTHER" id="PTHR22937:SF224">
    <property type="entry name" value="E3 UBIQUITIN-PROTEIN LIGASE MBR1-RELATED"/>
    <property type="match status" value="1"/>
</dbReference>
<comment type="pathway">
    <text evidence="2">Protein modification; protein ubiquitination.</text>
</comment>
<dbReference type="GO" id="GO:0008270">
    <property type="term" value="F:zinc ion binding"/>
    <property type="evidence" value="ECO:0007669"/>
    <property type="project" value="UniProtKB-KW"/>
</dbReference>
<keyword evidence="4" id="KW-0808">Transferase</keyword>
<dbReference type="PROSITE" id="PS50089">
    <property type="entry name" value="ZF_RING_2"/>
    <property type="match status" value="1"/>
</dbReference>
<feature type="region of interest" description="Disordered" evidence="10">
    <location>
        <begin position="395"/>
        <end position="498"/>
    </location>
</feature>